<protein>
    <submittedName>
        <fullName evidence="1">Uncharacterized protein</fullName>
    </submittedName>
</protein>
<keyword evidence="2" id="KW-1185">Reference proteome</keyword>
<dbReference type="EMBL" id="JADKYB010000028">
    <property type="protein sequence ID" value="MBM9509797.1"/>
    <property type="molecule type" value="Genomic_DNA"/>
</dbReference>
<name>A0ABS2U455_9ACTN</name>
<accession>A0ABS2U455</accession>
<reference evidence="1 2" key="1">
    <citation type="submission" date="2021-01" db="EMBL/GenBank/DDBJ databases">
        <title>Streptomyces acididurans sp. nov., isolated from a peat swamp forest soil.</title>
        <authorList>
            <person name="Chantavorakit T."/>
            <person name="Duangmal K."/>
        </authorList>
    </citation>
    <scope>NUCLEOTIDE SEQUENCE [LARGE SCALE GENOMIC DNA]</scope>
    <source>
        <strain evidence="1 2">KK5PA1</strain>
    </source>
</reference>
<dbReference type="Proteomes" id="UP000749040">
    <property type="component" value="Unassembled WGS sequence"/>
</dbReference>
<gene>
    <name evidence="1" type="ORF">ITX44_35625</name>
</gene>
<sequence length="92" mass="9913">MYEKYEAPVRPEDVLPAGVDSAVINGTSVRKGSIMAFVTNVKALDDLTAGTPDHDAVVRQIRQLVPAVRAIGMLDVFAPRSPELARLIDEPA</sequence>
<organism evidence="1 2">
    <name type="scientific">Actinacidiphila acididurans</name>
    <dbReference type="NCBI Taxonomy" id="2784346"/>
    <lineage>
        <taxon>Bacteria</taxon>
        <taxon>Bacillati</taxon>
        <taxon>Actinomycetota</taxon>
        <taxon>Actinomycetes</taxon>
        <taxon>Kitasatosporales</taxon>
        <taxon>Streptomycetaceae</taxon>
        <taxon>Actinacidiphila</taxon>
    </lineage>
</organism>
<dbReference type="RefSeq" id="WP_205363272.1">
    <property type="nucleotide sequence ID" value="NZ_JADKYB010000028.1"/>
</dbReference>
<proteinExistence type="predicted"/>
<evidence type="ECO:0000313" key="1">
    <source>
        <dbReference type="EMBL" id="MBM9509797.1"/>
    </source>
</evidence>
<comment type="caution">
    <text evidence="1">The sequence shown here is derived from an EMBL/GenBank/DDBJ whole genome shotgun (WGS) entry which is preliminary data.</text>
</comment>
<evidence type="ECO:0000313" key="2">
    <source>
        <dbReference type="Proteomes" id="UP000749040"/>
    </source>
</evidence>